<comment type="caution">
    <text evidence="2">The sequence shown here is derived from an EMBL/GenBank/DDBJ whole genome shotgun (WGS) entry which is preliminary data.</text>
</comment>
<dbReference type="InterPro" id="IPR024445">
    <property type="entry name" value="Tnp_ISXO2-like"/>
</dbReference>
<gene>
    <name evidence="2" type="ORF">OXX778_LOCUS3926</name>
</gene>
<organism evidence="2 3">
    <name type="scientific">Brachionus calyciflorus</name>
    <dbReference type="NCBI Taxonomy" id="104777"/>
    <lineage>
        <taxon>Eukaryota</taxon>
        <taxon>Metazoa</taxon>
        <taxon>Spiralia</taxon>
        <taxon>Gnathifera</taxon>
        <taxon>Rotifera</taxon>
        <taxon>Eurotatoria</taxon>
        <taxon>Monogononta</taxon>
        <taxon>Pseudotrocha</taxon>
        <taxon>Ploima</taxon>
        <taxon>Brachionidae</taxon>
        <taxon>Brachionus</taxon>
    </lineage>
</organism>
<dbReference type="Pfam" id="PF12762">
    <property type="entry name" value="DDE_Tnp_IS1595"/>
    <property type="match status" value="1"/>
</dbReference>
<evidence type="ECO:0000313" key="2">
    <source>
        <dbReference type="EMBL" id="CAF0751225.1"/>
    </source>
</evidence>
<dbReference type="Proteomes" id="UP000663879">
    <property type="component" value="Unassembled WGS sequence"/>
</dbReference>
<evidence type="ECO:0000313" key="3">
    <source>
        <dbReference type="Proteomes" id="UP000663879"/>
    </source>
</evidence>
<name>A0A813PJ02_9BILA</name>
<dbReference type="PANTHER" id="PTHR47163">
    <property type="entry name" value="DDE_TNP_IS1595 DOMAIN-CONTAINING PROTEIN"/>
    <property type="match status" value="1"/>
</dbReference>
<dbReference type="InterPro" id="IPR053164">
    <property type="entry name" value="IS1016-like_transposase"/>
</dbReference>
<sequence length="157" mass="18173">MFGLVERGENGKAYVEVVKDRKGPTLLKILYDHVEEGTVIISDTWSSYNRISKLKNFKHLSGSGTKPTKKFKEMNGCSRVHFKSYLDEFIWRTNNTGEDKDELDGTWSLRPKIINTHAQKDQFKSSYEKIMESKIKSLDEKLSQLTIEKNPVKKMPL</sequence>
<dbReference type="EMBL" id="CAJNOC010000368">
    <property type="protein sequence ID" value="CAF0751225.1"/>
    <property type="molecule type" value="Genomic_DNA"/>
</dbReference>
<proteinExistence type="predicted"/>
<evidence type="ECO:0000259" key="1">
    <source>
        <dbReference type="Pfam" id="PF12762"/>
    </source>
</evidence>
<keyword evidence="3" id="KW-1185">Reference proteome</keyword>
<dbReference type="OrthoDB" id="5809873at2759"/>
<reference evidence="2" key="1">
    <citation type="submission" date="2021-02" db="EMBL/GenBank/DDBJ databases">
        <authorList>
            <person name="Nowell W R."/>
        </authorList>
    </citation>
    <scope>NUCLEOTIDE SEQUENCE</scope>
    <source>
        <strain evidence="2">Ploen Becks lab</strain>
    </source>
</reference>
<dbReference type="PANTHER" id="PTHR47163:SF2">
    <property type="entry name" value="SI:DKEY-17M8.2"/>
    <property type="match status" value="1"/>
</dbReference>
<protein>
    <recommendedName>
        <fullName evidence="1">ISXO2-like transposase domain-containing protein</fullName>
    </recommendedName>
</protein>
<accession>A0A813PJ02</accession>
<feature type="domain" description="ISXO2-like transposase" evidence="1">
    <location>
        <begin position="2"/>
        <end position="92"/>
    </location>
</feature>
<dbReference type="AlphaFoldDB" id="A0A813PJ02"/>